<evidence type="ECO:0000256" key="5">
    <source>
        <dbReference type="ARBA" id="ARBA00023049"/>
    </source>
</evidence>
<evidence type="ECO:0000259" key="6">
    <source>
        <dbReference type="Pfam" id="PF14464"/>
    </source>
</evidence>
<comment type="caution">
    <text evidence="7">The sequence shown here is derived from an EMBL/GenBank/DDBJ whole genome shotgun (WGS) entry which is preliminary data.</text>
</comment>
<dbReference type="AlphaFoldDB" id="A0A426QKM5"/>
<dbReference type="InterPro" id="IPR028090">
    <property type="entry name" value="JAB_dom_prok"/>
</dbReference>
<feature type="domain" description="JAB" evidence="6">
    <location>
        <begin position="21"/>
        <end position="136"/>
    </location>
</feature>
<dbReference type="Pfam" id="PF14464">
    <property type="entry name" value="Prok-JAB"/>
    <property type="match status" value="1"/>
</dbReference>
<dbReference type="Proteomes" id="UP000287798">
    <property type="component" value="Unassembled WGS sequence"/>
</dbReference>
<evidence type="ECO:0000313" key="8">
    <source>
        <dbReference type="Proteomes" id="UP000287798"/>
    </source>
</evidence>
<keyword evidence="3" id="KW-0378">Hydrolase</keyword>
<gene>
    <name evidence="7" type="ORF">D6C00_09980</name>
</gene>
<evidence type="ECO:0000256" key="3">
    <source>
        <dbReference type="ARBA" id="ARBA00022801"/>
    </source>
</evidence>
<dbReference type="SUPFAM" id="SSF102712">
    <property type="entry name" value="JAB1/MPN domain"/>
    <property type="match status" value="1"/>
</dbReference>
<reference evidence="7 8" key="1">
    <citation type="journal article" date="2010" name="Int. J. Syst. Evol. Microbiol.">
        <title>Thiohalobacter thiocyanaticus gen. nov., sp. nov., a moderately halophilic, sulfur-oxidizing gammaproteobacterium from hypersaline lakes, that utilizes thiocyanate.</title>
        <authorList>
            <person name="Sorokin D.Y."/>
            <person name="Kovaleva O.L."/>
            <person name="Tourova T.P."/>
            <person name="Muyzer G."/>
        </authorList>
    </citation>
    <scope>NUCLEOTIDE SEQUENCE [LARGE SCALE GENOMIC DNA]</scope>
    <source>
        <strain evidence="7 8">Hrh1</strain>
    </source>
</reference>
<keyword evidence="5" id="KW-0482">Metalloprotease</keyword>
<keyword evidence="8" id="KW-1185">Reference proteome</keyword>
<dbReference type="EMBL" id="QZMU01000001">
    <property type="protein sequence ID" value="RRQ22247.1"/>
    <property type="molecule type" value="Genomic_DNA"/>
</dbReference>
<evidence type="ECO:0000313" key="7">
    <source>
        <dbReference type="EMBL" id="RRQ22247.1"/>
    </source>
</evidence>
<dbReference type="Gene3D" id="3.40.140.10">
    <property type="entry name" value="Cytidine Deaminase, domain 2"/>
    <property type="match status" value="1"/>
</dbReference>
<dbReference type="GO" id="GO:0008237">
    <property type="term" value="F:metallopeptidase activity"/>
    <property type="evidence" value="ECO:0007669"/>
    <property type="project" value="UniProtKB-KW"/>
</dbReference>
<sequence>MPCMQEELIFYNGERMVLFEKSVVQSINEWKQVGNSQEAGGVLIGYKRPPHVHIVACTFPYSHDLRSRHRFFRRDPRHAQTAFEYWNRTSGLAYYVGDWHTHPVDVPTPSQFDKREWNKLYSEQKTPEAVFLIVGRVEWYVQWGHTRLISRHKST</sequence>
<protein>
    <recommendedName>
        <fullName evidence="6">JAB domain-containing protein</fullName>
    </recommendedName>
</protein>
<dbReference type="GO" id="GO:0006508">
    <property type="term" value="P:proteolysis"/>
    <property type="evidence" value="ECO:0007669"/>
    <property type="project" value="UniProtKB-KW"/>
</dbReference>
<evidence type="ECO:0000256" key="4">
    <source>
        <dbReference type="ARBA" id="ARBA00022833"/>
    </source>
</evidence>
<proteinExistence type="predicted"/>
<dbReference type="GO" id="GO:0046872">
    <property type="term" value="F:metal ion binding"/>
    <property type="evidence" value="ECO:0007669"/>
    <property type="project" value="UniProtKB-KW"/>
</dbReference>
<keyword evidence="1" id="KW-0645">Protease</keyword>
<keyword evidence="4" id="KW-0862">Zinc</keyword>
<name>A0A426QKM5_9GAMM</name>
<organism evidence="7 8">
    <name type="scientific">Thiohalobacter thiocyanaticus</name>
    <dbReference type="NCBI Taxonomy" id="585455"/>
    <lineage>
        <taxon>Bacteria</taxon>
        <taxon>Pseudomonadati</taxon>
        <taxon>Pseudomonadota</taxon>
        <taxon>Gammaproteobacteria</taxon>
        <taxon>Thiohalobacterales</taxon>
        <taxon>Thiohalobacteraceae</taxon>
        <taxon>Thiohalobacter</taxon>
    </lineage>
</organism>
<keyword evidence="2" id="KW-0479">Metal-binding</keyword>
<evidence type="ECO:0000256" key="2">
    <source>
        <dbReference type="ARBA" id="ARBA00022723"/>
    </source>
</evidence>
<accession>A0A426QKM5</accession>
<evidence type="ECO:0000256" key="1">
    <source>
        <dbReference type="ARBA" id="ARBA00022670"/>
    </source>
</evidence>